<sequence>MKKIIGILILVLICESCNHWNEKKETILLADREAPLGWVYLRIYKDKTFEFESRGLERKGDIYAGTMELKNDTIYFHYSDSIPKAGNKAILIKNVVSYFSGEYPERLEIKKNKLLTE</sequence>
<gene>
    <name evidence="1" type="ORF">LXD69_11645</name>
</gene>
<dbReference type="RefSeq" id="WP_246915549.1">
    <property type="nucleotide sequence ID" value="NZ_CP090145.1"/>
</dbReference>
<name>A0ABY4HMK3_9FLAO</name>
<keyword evidence="2" id="KW-1185">Reference proteome</keyword>
<protein>
    <submittedName>
        <fullName evidence="1">Uncharacterized protein</fullName>
    </submittedName>
</protein>
<evidence type="ECO:0000313" key="2">
    <source>
        <dbReference type="Proteomes" id="UP000830454"/>
    </source>
</evidence>
<reference evidence="1" key="1">
    <citation type="submission" date="2021-12" db="EMBL/GenBank/DDBJ databases">
        <authorList>
            <person name="Cha I.-T."/>
            <person name="Lee K.-E."/>
            <person name="Park S.-J."/>
        </authorList>
    </citation>
    <scope>NUCLEOTIDE SEQUENCE</scope>
    <source>
        <strain evidence="1">YSM-43</strain>
    </source>
</reference>
<dbReference type="Proteomes" id="UP000830454">
    <property type="component" value="Chromosome"/>
</dbReference>
<accession>A0ABY4HMK3</accession>
<proteinExistence type="predicted"/>
<organism evidence="1 2">
    <name type="scientific">Flavobacterium sediminilitoris</name>
    <dbReference type="NCBI Taxonomy" id="2024526"/>
    <lineage>
        <taxon>Bacteria</taxon>
        <taxon>Pseudomonadati</taxon>
        <taxon>Bacteroidota</taxon>
        <taxon>Flavobacteriia</taxon>
        <taxon>Flavobacteriales</taxon>
        <taxon>Flavobacteriaceae</taxon>
        <taxon>Flavobacterium</taxon>
    </lineage>
</organism>
<reference evidence="1" key="2">
    <citation type="submission" date="2022-04" db="EMBL/GenBank/DDBJ databases">
        <title>Complete Genome Sequence of Flavobacterium sediminilitoris YSM-43, Isolated from a Tidal Sediment.</title>
        <authorList>
            <person name="Lee P.A."/>
        </authorList>
    </citation>
    <scope>NUCLEOTIDE SEQUENCE</scope>
    <source>
        <strain evidence="1">YSM-43</strain>
    </source>
</reference>
<evidence type="ECO:0000313" key="1">
    <source>
        <dbReference type="EMBL" id="UOX32694.1"/>
    </source>
</evidence>
<dbReference type="EMBL" id="CP090145">
    <property type="protein sequence ID" value="UOX32694.1"/>
    <property type="molecule type" value="Genomic_DNA"/>
</dbReference>